<comment type="similarity">
    <text evidence="7">Belongs to the RING-type zinc finger family. ATL subfamily.</text>
</comment>
<keyword evidence="12" id="KW-1185">Reference proteome</keyword>
<evidence type="ECO:0000313" key="12">
    <source>
        <dbReference type="Proteomes" id="UP001289374"/>
    </source>
</evidence>
<keyword evidence="9" id="KW-0472">Membrane</keyword>
<dbReference type="Gene3D" id="3.30.40.10">
    <property type="entry name" value="Zinc/RING finger domain, C3HC4 (zinc finger)"/>
    <property type="match status" value="1"/>
</dbReference>
<evidence type="ECO:0000256" key="2">
    <source>
        <dbReference type="ARBA" id="ARBA00012483"/>
    </source>
</evidence>
<dbReference type="GO" id="GO:0061630">
    <property type="term" value="F:ubiquitin protein ligase activity"/>
    <property type="evidence" value="ECO:0007669"/>
    <property type="project" value="UniProtKB-EC"/>
</dbReference>
<evidence type="ECO:0000256" key="4">
    <source>
        <dbReference type="ARBA" id="ARBA00022771"/>
    </source>
</evidence>
<keyword evidence="3" id="KW-0479">Metal-binding</keyword>
<name>A0AAE1XBG1_9LAMI</name>
<dbReference type="Proteomes" id="UP001289374">
    <property type="component" value="Unassembled WGS sequence"/>
</dbReference>
<sequence>MSRHVGDLAALILLGVALFITLVIYLLECLIKRTRDDDEQDSETQWAREIALTLATAHPRPAERRSRVADKDELVLDKYLPENSKDDDGGCVICLEEYQDGDTRAVITACDHRFHAVCIKTWLVQNDTCPLCRSLVV</sequence>
<dbReference type="InterPro" id="IPR013083">
    <property type="entry name" value="Znf_RING/FYVE/PHD"/>
</dbReference>
<dbReference type="AlphaFoldDB" id="A0AAE1XBG1"/>
<dbReference type="PROSITE" id="PS50089">
    <property type="entry name" value="ZF_RING_2"/>
    <property type="match status" value="1"/>
</dbReference>
<dbReference type="InterPro" id="IPR053238">
    <property type="entry name" value="RING-H2_zinc_finger"/>
</dbReference>
<comment type="catalytic activity">
    <reaction evidence="1">
        <text>S-ubiquitinyl-[E2 ubiquitin-conjugating enzyme]-L-cysteine + [acceptor protein]-L-lysine = [E2 ubiquitin-conjugating enzyme]-L-cysteine + N(6)-ubiquitinyl-[acceptor protein]-L-lysine.</text>
        <dbReference type="EC" id="2.3.2.27"/>
    </reaction>
</comment>
<organism evidence="11 12">
    <name type="scientific">Sesamum angolense</name>
    <dbReference type="NCBI Taxonomy" id="2727404"/>
    <lineage>
        <taxon>Eukaryota</taxon>
        <taxon>Viridiplantae</taxon>
        <taxon>Streptophyta</taxon>
        <taxon>Embryophyta</taxon>
        <taxon>Tracheophyta</taxon>
        <taxon>Spermatophyta</taxon>
        <taxon>Magnoliopsida</taxon>
        <taxon>eudicotyledons</taxon>
        <taxon>Gunneridae</taxon>
        <taxon>Pentapetalae</taxon>
        <taxon>asterids</taxon>
        <taxon>lamiids</taxon>
        <taxon>Lamiales</taxon>
        <taxon>Pedaliaceae</taxon>
        <taxon>Sesamum</taxon>
    </lineage>
</organism>
<evidence type="ECO:0000313" key="11">
    <source>
        <dbReference type="EMBL" id="KAK4408821.1"/>
    </source>
</evidence>
<gene>
    <name evidence="11" type="ORF">Sango_0463100</name>
</gene>
<dbReference type="GO" id="GO:0008270">
    <property type="term" value="F:zinc ion binding"/>
    <property type="evidence" value="ECO:0007669"/>
    <property type="project" value="UniProtKB-KW"/>
</dbReference>
<evidence type="ECO:0000256" key="5">
    <source>
        <dbReference type="ARBA" id="ARBA00022786"/>
    </source>
</evidence>
<comment type="caution">
    <text evidence="11">The sequence shown here is derived from an EMBL/GenBank/DDBJ whole genome shotgun (WGS) entry which is preliminary data.</text>
</comment>
<keyword evidence="4 8" id="KW-0863">Zinc-finger</keyword>
<evidence type="ECO:0000256" key="1">
    <source>
        <dbReference type="ARBA" id="ARBA00000900"/>
    </source>
</evidence>
<keyword evidence="5" id="KW-0833">Ubl conjugation pathway</keyword>
<dbReference type="InterPro" id="IPR001841">
    <property type="entry name" value="Znf_RING"/>
</dbReference>
<dbReference type="PANTHER" id="PTHR14155:SF632">
    <property type="entry name" value="RING-H2 FINGER PROTEIN ATL17-RELATED"/>
    <property type="match status" value="1"/>
</dbReference>
<accession>A0AAE1XBG1</accession>
<evidence type="ECO:0000256" key="7">
    <source>
        <dbReference type="ARBA" id="ARBA00024209"/>
    </source>
</evidence>
<protein>
    <recommendedName>
        <fullName evidence="2">RING-type E3 ubiquitin transferase</fullName>
        <ecNumber evidence="2">2.3.2.27</ecNumber>
    </recommendedName>
</protein>
<evidence type="ECO:0000256" key="6">
    <source>
        <dbReference type="ARBA" id="ARBA00022833"/>
    </source>
</evidence>
<dbReference type="EC" id="2.3.2.27" evidence="2"/>
<dbReference type="Pfam" id="PF13639">
    <property type="entry name" value="zf-RING_2"/>
    <property type="match status" value="1"/>
</dbReference>
<reference evidence="11" key="1">
    <citation type="submission" date="2020-06" db="EMBL/GenBank/DDBJ databases">
        <authorList>
            <person name="Li T."/>
            <person name="Hu X."/>
            <person name="Zhang T."/>
            <person name="Song X."/>
            <person name="Zhang H."/>
            <person name="Dai N."/>
            <person name="Sheng W."/>
            <person name="Hou X."/>
            <person name="Wei L."/>
        </authorList>
    </citation>
    <scope>NUCLEOTIDE SEQUENCE</scope>
    <source>
        <strain evidence="11">K16</strain>
        <tissue evidence="11">Leaf</tissue>
    </source>
</reference>
<evidence type="ECO:0000256" key="8">
    <source>
        <dbReference type="PROSITE-ProRule" id="PRU00175"/>
    </source>
</evidence>
<feature type="domain" description="RING-type" evidence="10">
    <location>
        <begin position="91"/>
        <end position="133"/>
    </location>
</feature>
<evidence type="ECO:0000259" key="10">
    <source>
        <dbReference type="PROSITE" id="PS50089"/>
    </source>
</evidence>
<keyword evidence="6" id="KW-0862">Zinc</keyword>
<reference evidence="11" key="2">
    <citation type="journal article" date="2024" name="Plant">
        <title>Genomic evolution and insights into agronomic trait innovations of Sesamum species.</title>
        <authorList>
            <person name="Miao H."/>
            <person name="Wang L."/>
            <person name="Qu L."/>
            <person name="Liu H."/>
            <person name="Sun Y."/>
            <person name="Le M."/>
            <person name="Wang Q."/>
            <person name="Wei S."/>
            <person name="Zheng Y."/>
            <person name="Lin W."/>
            <person name="Duan Y."/>
            <person name="Cao H."/>
            <person name="Xiong S."/>
            <person name="Wang X."/>
            <person name="Wei L."/>
            <person name="Li C."/>
            <person name="Ma Q."/>
            <person name="Ju M."/>
            <person name="Zhao R."/>
            <person name="Li G."/>
            <person name="Mu C."/>
            <person name="Tian Q."/>
            <person name="Mei H."/>
            <person name="Zhang T."/>
            <person name="Gao T."/>
            <person name="Zhang H."/>
        </authorList>
    </citation>
    <scope>NUCLEOTIDE SEQUENCE</scope>
    <source>
        <strain evidence="11">K16</strain>
    </source>
</reference>
<evidence type="ECO:0000256" key="9">
    <source>
        <dbReference type="SAM" id="Phobius"/>
    </source>
</evidence>
<proteinExistence type="inferred from homology"/>
<dbReference type="SUPFAM" id="SSF57850">
    <property type="entry name" value="RING/U-box"/>
    <property type="match status" value="1"/>
</dbReference>
<dbReference type="PANTHER" id="PTHR14155">
    <property type="entry name" value="RING FINGER DOMAIN-CONTAINING"/>
    <property type="match status" value="1"/>
</dbReference>
<keyword evidence="9" id="KW-0812">Transmembrane</keyword>
<evidence type="ECO:0000256" key="3">
    <source>
        <dbReference type="ARBA" id="ARBA00022723"/>
    </source>
</evidence>
<feature type="transmembrane region" description="Helical" evidence="9">
    <location>
        <begin position="6"/>
        <end position="27"/>
    </location>
</feature>
<dbReference type="EMBL" id="JACGWL010000002">
    <property type="protein sequence ID" value="KAK4408821.1"/>
    <property type="molecule type" value="Genomic_DNA"/>
</dbReference>
<dbReference type="SMART" id="SM00184">
    <property type="entry name" value="RING"/>
    <property type="match status" value="1"/>
</dbReference>
<keyword evidence="9" id="KW-1133">Transmembrane helix</keyword>